<dbReference type="InterPro" id="IPR017853">
    <property type="entry name" value="GH"/>
</dbReference>
<dbReference type="GO" id="GO:0005764">
    <property type="term" value="C:lysosome"/>
    <property type="evidence" value="ECO:0007669"/>
    <property type="project" value="TreeGrafter"/>
</dbReference>
<proteinExistence type="inferred from homology"/>
<protein>
    <recommendedName>
        <fullName evidence="4">Beta-hexosaminidase</fullName>
        <ecNumber evidence="4">3.2.1.52</ecNumber>
    </recommendedName>
</protein>
<dbReference type="Gene3D" id="3.20.20.80">
    <property type="entry name" value="Glycosidases"/>
    <property type="match status" value="1"/>
</dbReference>
<dbReference type="GO" id="GO:0005975">
    <property type="term" value="P:carbohydrate metabolic process"/>
    <property type="evidence" value="ECO:0007669"/>
    <property type="project" value="InterPro"/>
</dbReference>
<dbReference type="GO" id="GO:0030203">
    <property type="term" value="P:glycosaminoglycan metabolic process"/>
    <property type="evidence" value="ECO:0007669"/>
    <property type="project" value="TreeGrafter"/>
</dbReference>
<accession>A0A8J6B292</accession>
<dbReference type="PANTHER" id="PTHR22600:SF21">
    <property type="entry name" value="BETA-HEXOSAMINIDASE A"/>
    <property type="match status" value="1"/>
</dbReference>
<dbReference type="InterPro" id="IPR025705">
    <property type="entry name" value="Beta_hexosaminidase_sua/sub"/>
</dbReference>
<name>A0A8J6B292_9EUKA</name>
<dbReference type="OrthoDB" id="428480at2759"/>
<organism evidence="8 9">
    <name type="scientific">Carpediemonas membranifera</name>
    <dbReference type="NCBI Taxonomy" id="201153"/>
    <lineage>
        <taxon>Eukaryota</taxon>
        <taxon>Metamonada</taxon>
        <taxon>Carpediemonas-like organisms</taxon>
        <taxon>Carpediemonas</taxon>
    </lineage>
</organism>
<evidence type="ECO:0000256" key="5">
    <source>
        <dbReference type="PIRSR" id="PIRSR001093-1"/>
    </source>
</evidence>
<dbReference type="InterPro" id="IPR029018">
    <property type="entry name" value="Hex-like_dom2"/>
</dbReference>
<dbReference type="InterPro" id="IPR015883">
    <property type="entry name" value="Glyco_hydro_20_cat"/>
</dbReference>
<dbReference type="Pfam" id="PF00728">
    <property type="entry name" value="Glyco_hydro_20"/>
    <property type="match status" value="1"/>
</dbReference>
<dbReference type="PRINTS" id="PR00738">
    <property type="entry name" value="GLHYDRLASE20"/>
</dbReference>
<comment type="caution">
    <text evidence="8">The sequence shown here is derived from an EMBL/GenBank/DDBJ whole genome shotgun (WGS) entry which is preliminary data.</text>
</comment>
<dbReference type="GO" id="GO:0004563">
    <property type="term" value="F:beta-N-acetylhexosaminidase activity"/>
    <property type="evidence" value="ECO:0007669"/>
    <property type="project" value="UniProtKB-EC"/>
</dbReference>
<feature type="domain" description="Glycoside hydrolase family 20 catalytic" evidence="7">
    <location>
        <begin position="154"/>
        <end position="472"/>
    </location>
</feature>
<dbReference type="EMBL" id="JAHDYR010000005">
    <property type="protein sequence ID" value="KAG9396870.1"/>
    <property type="molecule type" value="Genomic_DNA"/>
</dbReference>
<comment type="similarity">
    <text evidence="2 4">Belongs to the glycosyl hydrolase 20 family.</text>
</comment>
<dbReference type="EC" id="3.2.1.52" evidence="4"/>
<evidence type="ECO:0000256" key="6">
    <source>
        <dbReference type="SAM" id="SignalP"/>
    </source>
</evidence>
<dbReference type="SUPFAM" id="SSF55545">
    <property type="entry name" value="beta-N-acetylhexosaminidase-like domain"/>
    <property type="match status" value="1"/>
</dbReference>
<reference evidence="8" key="1">
    <citation type="submission" date="2021-05" db="EMBL/GenBank/DDBJ databases">
        <title>A free-living protist that lacks canonical eukaryotic 1 DNA replication and segregation systems.</title>
        <authorList>
            <person name="Salas-Leiva D.E."/>
            <person name="Tromer E.C."/>
            <person name="Curtis B.A."/>
            <person name="Jerlstrom-Hultqvist J."/>
            <person name="Kolisko M."/>
            <person name="Yi Z."/>
            <person name="Salas-Leiva J.S."/>
            <person name="Gallot-Lavallee L."/>
            <person name="Kops G.J.P.L."/>
            <person name="Archibald J.M."/>
            <person name="Simpson A.G.B."/>
            <person name="Roger A.J."/>
        </authorList>
    </citation>
    <scope>NUCLEOTIDE SEQUENCE</scope>
    <source>
        <strain evidence="8">BICM</strain>
    </source>
</reference>
<comment type="catalytic activity">
    <reaction evidence="1 4">
        <text>Hydrolysis of terminal non-reducing N-acetyl-D-hexosamine residues in N-acetyl-beta-D-hexosaminides.</text>
        <dbReference type="EC" id="3.2.1.52"/>
    </reaction>
</comment>
<dbReference type="PIRSF" id="PIRSF001093">
    <property type="entry name" value="B-hxosamndse_ab_euk"/>
    <property type="match status" value="1"/>
</dbReference>
<keyword evidence="4" id="KW-0326">Glycosidase</keyword>
<evidence type="ECO:0000256" key="4">
    <source>
        <dbReference type="PIRNR" id="PIRNR001093"/>
    </source>
</evidence>
<dbReference type="GO" id="GO:0016020">
    <property type="term" value="C:membrane"/>
    <property type="evidence" value="ECO:0007669"/>
    <property type="project" value="TreeGrafter"/>
</dbReference>
<evidence type="ECO:0000259" key="7">
    <source>
        <dbReference type="Pfam" id="PF00728"/>
    </source>
</evidence>
<evidence type="ECO:0000256" key="2">
    <source>
        <dbReference type="ARBA" id="ARBA00006285"/>
    </source>
</evidence>
<dbReference type="SUPFAM" id="SSF51445">
    <property type="entry name" value="(Trans)glycosidases"/>
    <property type="match status" value="1"/>
</dbReference>
<evidence type="ECO:0000313" key="8">
    <source>
        <dbReference type="EMBL" id="KAG9396870.1"/>
    </source>
</evidence>
<keyword evidence="6" id="KW-0732">Signal</keyword>
<dbReference type="AlphaFoldDB" id="A0A8J6B292"/>
<sequence>MKVFQFALLLTVFVSVFADSTFDAVMPLPTKLQVSGSAKTISRPLSITISSPDADKVRSSASMWTKIAFPGPSTKGDVTGLKIVLDDGYIVAVDHTTDESYSTFLNGNTIEIHAKNHVGMSRAFASLADVADYSYGSYEATIPSGLLITDSPRYGWRGVLVDTARHYLGPLTVKKILVGMALSKLNVMHWHFEDAQSWSVHMPSQPKLDGGAWVPSALMTDLDVSEVVDFATKLGIAVVPEVDIPGHGAIWGHADPAFTADCGAHMDRNINNIPVSPASSKIIPAIQGVTADLANMFPTKYTHLGGDEVETICYDKDATVAAWLKKQGIRSSQVPEYFVRNVMPTVLQQGRTPVFWEEMFARLTAAEHKQSIFEVWSDRAKLAEIVSTGSNAILASPWYLDKQIPDQPTAYLWIDTWKAMYAQDPTDQIPAAHQANILGGEAAMWAETVDEDTVDGRMWPRILAPAERLWSAQSVTDTDSAEARMNVKRCVLVRAGVHSSPIRPSAPCVVPPSVPVWK</sequence>
<evidence type="ECO:0000256" key="1">
    <source>
        <dbReference type="ARBA" id="ARBA00001231"/>
    </source>
</evidence>
<feature type="active site" description="Proton donor" evidence="5">
    <location>
        <position position="308"/>
    </location>
</feature>
<feature type="chain" id="PRO_5035310871" description="Beta-hexosaminidase" evidence="6">
    <location>
        <begin position="19"/>
        <end position="518"/>
    </location>
</feature>
<keyword evidence="3 4" id="KW-0378">Hydrolase</keyword>
<keyword evidence="9" id="KW-1185">Reference proteome</keyword>
<gene>
    <name evidence="8" type="ORF">J8273_1917</name>
</gene>
<evidence type="ECO:0000256" key="3">
    <source>
        <dbReference type="ARBA" id="ARBA00022801"/>
    </source>
</evidence>
<dbReference type="Proteomes" id="UP000717585">
    <property type="component" value="Unassembled WGS sequence"/>
</dbReference>
<evidence type="ECO:0000313" key="9">
    <source>
        <dbReference type="Proteomes" id="UP000717585"/>
    </source>
</evidence>
<feature type="signal peptide" evidence="6">
    <location>
        <begin position="1"/>
        <end position="18"/>
    </location>
</feature>
<dbReference type="PANTHER" id="PTHR22600">
    <property type="entry name" value="BETA-HEXOSAMINIDASE"/>
    <property type="match status" value="1"/>
</dbReference>